<feature type="region of interest" description="Disordered" evidence="9">
    <location>
        <begin position="510"/>
        <end position="540"/>
    </location>
</feature>
<dbReference type="FunFam" id="3.40.850.10:FF:000177">
    <property type="entry name" value="Kinesin-like protein"/>
    <property type="match status" value="1"/>
</dbReference>
<evidence type="ECO:0000256" key="1">
    <source>
        <dbReference type="ARBA" id="ARBA00004245"/>
    </source>
</evidence>
<keyword evidence="2 7" id="KW-0547">Nucleotide-binding</keyword>
<dbReference type="GO" id="GO:0000278">
    <property type="term" value="P:mitotic cell cycle"/>
    <property type="evidence" value="ECO:0007669"/>
    <property type="project" value="TreeGrafter"/>
</dbReference>
<dbReference type="InterPro" id="IPR019821">
    <property type="entry name" value="Kinesin_motor_CS"/>
</dbReference>
<feature type="coiled-coil region" evidence="8">
    <location>
        <begin position="2201"/>
        <end position="2311"/>
    </location>
</feature>
<proteinExistence type="inferred from homology"/>
<keyword evidence="6" id="KW-0963">Cytoplasm</keyword>
<dbReference type="Pfam" id="PF00225">
    <property type="entry name" value="Kinesin"/>
    <property type="match status" value="1"/>
</dbReference>
<evidence type="ECO:0000256" key="8">
    <source>
        <dbReference type="SAM" id="Coils"/>
    </source>
</evidence>
<dbReference type="Gene3D" id="1.10.287.1490">
    <property type="match status" value="1"/>
</dbReference>
<feature type="domain" description="Kinesin motor" evidence="10">
    <location>
        <begin position="4"/>
        <end position="327"/>
    </location>
</feature>
<dbReference type="Proteomes" id="UP000279307">
    <property type="component" value="Chromosome 1"/>
</dbReference>
<evidence type="ECO:0000256" key="7">
    <source>
        <dbReference type="PROSITE-ProRule" id="PRU00283"/>
    </source>
</evidence>
<dbReference type="EMBL" id="QOIP01000001">
    <property type="protein sequence ID" value="RLU27395.1"/>
    <property type="molecule type" value="Genomic_DNA"/>
</dbReference>
<dbReference type="GO" id="GO:0008017">
    <property type="term" value="F:microtubule binding"/>
    <property type="evidence" value="ECO:0007669"/>
    <property type="project" value="InterPro"/>
</dbReference>
<dbReference type="SUPFAM" id="SSF52540">
    <property type="entry name" value="P-loop containing nucleoside triphosphate hydrolases"/>
    <property type="match status" value="1"/>
</dbReference>
<accession>A0A3L8E4Q6</accession>
<dbReference type="InterPro" id="IPR027640">
    <property type="entry name" value="Kinesin-like_fam"/>
</dbReference>
<feature type="coiled-coil region" evidence="8">
    <location>
        <begin position="1462"/>
        <end position="1527"/>
    </location>
</feature>
<dbReference type="PANTHER" id="PTHR47968:SF75">
    <property type="entry name" value="CENTROMERE-ASSOCIATED PROTEIN E"/>
    <property type="match status" value="1"/>
</dbReference>
<feature type="coiled-coil region" evidence="8">
    <location>
        <begin position="1378"/>
        <end position="1426"/>
    </location>
</feature>
<keyword evidence="6" id="KW-0206">Cytoskeleton</keyword>
<protein>
    <recommendedName>
        <fullName evidence="10">Kinesin motor domain-containing protein</fullName>
    </recommendedName>
</protein>
<dbReference type="GO" id="GO:0003777">
    <property type="term" value="F:microtubule motor activity"/>
    <property type="evidence" value="ECO:0007669"/>
    <property type="project" value="InterPro"/>
</dbReference>
<name>A0A3L8E4Q6_OOCBI</name>
<feature type="coiled-coil region" evidence="8">
    <location>
        <begin position="1240"/>
        <end position="1267"/>
    </location>
</feature>
<evidence type="ECO:0000259" key="10">
    <source>
        <dbReference type="PROSITE" id="PS50067"/>
    </source>
</evidence>
<dbReference type="InterPro" id="IPR027417">
    <property type="entry name" value="P-loop_NTPase"/>
</dbReference>
<dbReference type="PRINTS" id="PR00380">
    <property type="entry name" value="KINESINHEAVY"/>
</dbReference>
<evidence type="ECO:0000256" key="4">
    <source>
        <dbReference type="ARBA" id="ARBA00023054"/>
    </source>
</evidence>
<evidence type="ECO:0000313" key="12">
    <source>
        <dbReference type="Proteomes" id="UP000279307"/>
    </source>
</evidence>
<evidence type="ECO:0000256" key="9">
    <source>
        <dbReference type="SAM" id="MobiDB-lite"/>
    </source>
</evidence>
<dbReference type="Gene3D" id="3.40.850.10">
    <property type="entry name" value="Kinesin motor domain"/>
    <property type="match status" value="1"/>
</dbReference>
<comment type="subcellular location">
    <subcellularLocation>
        <location evidence="1">Cytoplasm</location>
        <location evidence="1">Cytoskeleton</location>
    </subcellularLocation>
</comment>
<dbReference type="GO" id="GO:0007018">
    <property type="term" value="P:microtubule-based movement"/>
    <property type="evidence" value="ECO:0007669"/>
    <property type="project" value="InterPro"/>
</dbReference>
<keyword evidence="5 7" id="KW-0505">Motor protein</keyword>
<gene>
    <name evidence="11" type="ORF">DMN91_001199</name>
</gene>
<dbReference type="PROSITE" id="PS00411">
    <property type="entry name" value="KINESIN_MOTOR_1"/>
    <property type="match status" value="1"/>
</dbReference>
<feature type="coiled-coil region" evidence="8">
    <location>
        <begin position="543"/>
        <end position="941"/>
    </location>
</feature>
<dbReference type="OrthoDB" id="3549872at2759"/>
<evidence type="ECO:0000256" key="2">
    <source>
        <dbReference type="ARBA" id="ARBA00022741"/>
    </source>
</evidence>
<feature type="compositionally biased region" description="Basic and acidic residues" evidence="9">
    <location>
        <begin position="1066"/>
        <end position="1080"/>
    </location>
</feature>
<feature type="coiled-coil region" evidence="8">
    <location>
        <begin position="1098"/>
        <end position="1125"/>
    </location>
</feature>
<reference evidence="11 12" key="1">
    <citation type="journal article" date="2018" name="Genome Res.">
        <title>The genomic architecture and molecular evolution of ant odorant receptors.</title>
        <authorList>
            <person name="McKenzie S.K."/>
            <person name="Kronauer D.J.C."/>
        </authorList>
    </citation>
    <scope>NUCLEOTIDE SEQUENCE [LARGE SCALE GENOMIC DNA]</scope>
    <source>
        <strain evidence="11">Clonal line C1</strain>
    </source>
</reference>
<dbReference type="PROSITE" id="PS50067">
    <property type="entry name" value="KINESIN_MOTOR_2"/>
    <property type="match status" value="1"/>
</dbReference>
<feature type="coiled-coil region" evidence="8">
    <location>
        <begin position="2362"/>
        <end position="2410"/>
    </location>
</feature>
<feature type="coiled-coil region" evidence="8">
    <location>
        <begin position="2071"/>
        <end position="2140"/>
    </location>
</feature>
<feature type="coiled-coil region" evidence="8">
    <location>
        <begin position="1558"/>
        <end position="1592"/>
    </location>
</feature>
<keyword evidence="3 7" id="KW-0067">ATP-binding</keyword>
<keyword evidence="4 8" id="KW-0175">Coiled coil</keyword>
<dbReference type="SMART" id="SM00129">
    <property type="entry name" value="KISc"/>
    <property type="match status" value="1"/>
</dbReference>
<dbReference type="CDD" id="cd01374">
    <property type="entry name" value="KISc_CENP_E"/>
    <property type="match status" value="1"/>
</dbReference>
<evidence type="ECO:0000256" key="3">
    <source>
        <dbReference type="ARBA" id="ARBA00022840"/>
    </source>
</evidence>
<feature type="compositionally biased region" description="Polar residues" evidence="9">
    <location>
        <begin position="511"/>
        <end position="539"/>
    </location>
</feature>
<comment type="caution">
    <text evidence="11">The sequence shown here is derived from an EMBL/GenBank/DDBJ whole genome shotgun (WGS) entry which is preliminary data.</text>
</comment>
<feature type="coiled-coil region" evidence="8">
    <location>
        <begin position="1919"/>
        <end position="2006"/>
    </location>
</feature>
<dbReference type="GO" id="GO:0005874">
    <property type="term" value="C:microtubule"/>
    <property type="evidence" value="ECO:0007669"/>
    <property type="project" value="TreeGrafter"/>
</dbReference>
<comment type="similarity">
    <text evidence="7">Belongs to the TRAFAC class myosin-kinesin ATPase superfamily. Kinesin family.</text>
</comment>
<dbReference type="GO" id="GO:0005524">
    <property type="term" value="F:ATP binding"/>
    <property type="evidence" value="ECO:0007669"/>
    <property type="project" value="UniProtKB-UniRule"/>
</dbReference>
<feature type="coiled-coil region" evidence="8">
    <location>
        <begin position="1623"/>
        <end position="1857"/>
    </location>
</feature>
<dbReference type="PANTHER" id="PTHR47968">
    <property type="entry name" value="CENTROMERE PROTEIN E"/>
    <property type="match status" value="1"/>
</dbReference>
<evidence type="ECO:0000256" key="6">
    <source>
        <dbReference type="ARBA" id="ARBA00023212"/>
    </source>
</evidence>
<feature type="coiled-coil region" evidence="8">
    <location>
        <begin position="2447"/>
        <end position="2513"/>
    </location>
</feature>
<organism evidence="11 12">
    <name type="scientific">Ooceraea biroi</name>
    <name type="common">Clonal raider ant</name>
    <name type="synonym">Cerapachys biroi</name>
    <dbReference type="NCBI Taxonomy" id="2015173"/>
    <lineage>
        <taxon>Eukaryota</taxon>
        <taxon>Metazoa</taxon>
        <taxon>Ecdysozoa</taxon>
        <taxon>Arthropoda</taxon>
        <taxon>Hexapoda</taxon>
        <taxon>Insecta</taxon>
        <taxon>Pterygota</taxon>
        <taxon>Neoptera</taxon>
        <taxon>Endopterygota</taxon>
        <taxon>Hymenoptera</taxon>
        <taxon>Apocrita</taxon>
        <taxon>Aculeata</taxon>
        <taxon>Formicoidea</taxon>
        <taxon>Formicidae</taxon>
        <taxon>Dorylinae</taxon>
        <taxon>Ooceraea</taxon>
    </lineage>
</organism>
<evidence type="ECO:0000313" key="11">
    <source>
        <dbReference type="EMBL" id="RLU27395.1"/>
    </source>
</evidence>
<dbReference type="InterPro" id="IPR001752">
    <property type="entry name" value="Kinesin_motor_dom"/>
</dbReference>
<sequence>MSDSIKVAIKVRPLIKRERDENLPMQWSVQGNTIVAVDAEMRKRSDGGFEFDHIFDTSATNDTVFSTTVKPIVNAAVNGFNGTVFAYGQTSSGKTYTMMGALEEPGIIPLAIDHMFEAIANIPEREFLLRVSYLEIYNERVNDLLNKNVVDLKVHEDVNGQVFVKCKEEVTNSPENVMLIMNKGNKNRRIGETNMNERSSRSHTIFRITIESREAEADSDGAVQVSQLNLVDLAGSEKARQTGATGERFKEGCHINLSLSTLALVIKQLSESQDAQKYINFRDSKLTRLLQTSLGGNAMTAIICAVTPAALDETQCTLSFASRARNIKNKPELNEVMSDGVLLKRYAKQIDMLNVELEKMKQLAGTTDFLEMESKMQEKDRVNRYLEKRIKMLQTRIVNGDTRNNAQSFKHKAKRRQTWCASGAYKLSMSTFQPCANLSPIKEMSPVKSYNGKSPNITETSFQIAYADFELELIKNEEDSLQNDEDSALNSDEDSFITYRRQNRVRFADNAVQNPGPSNPENCNATPEKTTSATQTVSPGTPREVLRNQIRHLAEEFSQLEEYTTLEKQVFVQDHEDDLKNKLARLSKLEREMQNIVSDKENFEHIASDLRKKLTAAELRCAMAEEQVQAQTNKLQKVPELEKRIAQLSTQQMEAQNVPELRKQVSLLTAERDSYEHVASDLRKKLNESERRNVLLEDKLATPNGETSVVQTPSEALEDRQSALETRIAALVSEKDELQRKVADLQDKLTEAESCNNSMKDQLSEQQSVLQNLQDLETQVNSLTSEKSVLERTVGEMQDKLRETEEINNSITSKLNEQQEEIQRLQGQEEQIERLTSERHEFELTIGELQKKLSEAEVAADAMSSQVDQQNTHETDKELEKQMQDAARENEADTRKIDDLEVTNETRASSEHAISKHERVISELQEKLKETELRNSSIEEELSLRQVETQRATDEQRKCTESFALERSKLEDTICELQEKSRKAELRNNMMQNRINEQESQLQKSHDLEREIECLTSRTTEFECTVRELQEKLAKAEQGILPEDEPNERQSQRIQEPEETQVEELAFEKGEQERVPEKLPEQPLKSPDTKDNCNDDEVNHLKHRINDLQAIVKDLQRENTHLKEHMSTKSVTSDHEHDLSDSRIIGDLSSSRISSEEDSARLTMDLFLKNQELDEIKHDVHSMKTDIINLQETIYLLTNENSELASKLSAEKECAEKSASSFQQTIDELYARNSKVVDEKLNAESNLAILSEQMRSLRSRITEENLDEKQITLQYEEQLSALTAKNTELLSIVAERMNELETLKESKSLLYEHDCMYQDKLTDLTEKYNCLTNDYNDLSTALMDKIEENDGLRQECTILESKLKLSLESKEDVNDDDAEQLRTENTLLKTEVMELKVNANVLTEEYAKMSNQLMETLEELDDARKINDTTLHLSTLFNNTAILNDVTANDESTKDNNGETKIVNLQEEVNHLTHLNRRLSELKLSTCIQCTHLKELNESRRMLKLEVKSLSHKLEDLQRKFDCKSARSDALIMKAKEDMNLSLCSSSLNASVSENLNVSYVEDRLQSLNSELQTLKEEHNKLSDLYKEKCNEIEELHNSSITDAANDNPNLSSVKKSPNRTRLDNVMKVMNDLQSEFETIKKNNVSVKTDLAKFTGERDSLLVEINSLRTANENLLQKLSENEHSQMSALEKVKILENEIADLTKKLQEFTVQYKEIENAKLILEIDAENLKEDKALKERMINELRQSLACLQHELDVIKEHRKELDNGNNSLEEEYERKLELLKVKNKELSDSKSTVEQELVAYSRESENKLTELNEKINRYTCENDYLKQELIKLRDIEEKFEKVRNKYDSKVQQDKTLCDDYKNMKKVLNDTSNSIIREIRALKPITETQGFLDKSVDELFQIFVHTILAKEKEIVRTIRETFDKERQKLEDEKRQSVDSEKRTTLWAKELENEIEKLQGDLSAQESAVDWLQKEVARVQQLLEERDRDRDALTEKISLLEADYCNVQTELRKYSKIDTENGEAVVIAQKRQKQAQEMIKSKETEFQMKLKTEKEAFNMRIEELTCTIDSFKTKNMEQTNNIEGLEANRKQLENIIDLKTSELMKSNQIIQKMQAESEQLTEAYNELTRELKENKLRIDEITGHLKTKNDELTEYKTNLEIIVPENKLLKQQINERKACTEQYKIEIERLKMQNTQEFDRLKDQLSFEELKNVELNKQIAELNNKNAALTEEMDALRDNHATLERKCGSLERRVRNSTSKIQAEEQMEELKDLNRSLRNNLDGASNRITELQAAKTDLMKQLVTLNSQHDAICRENQELKETLSSYKFKHDGNSYEKHDALVREKNQIALELEATKFQLNQRNKEMEKCADEIKQLTEKNAELDHESDELAEVIREHDAENTRLQDQLYTCRAEVEALHETIEALKKKNPDVQTRSTPRTDVSSENLETKIRELQLEIVSKNGKIATLELQILSGSYPYQEKCKELQEQLLAYQNKNSELKAEVKRLQTAMLRTCAKECDACKQRFMNKRNQACQTIPNNVVRFCSTSSGIIADDIKIRKLEKEKTLMKDLCRSRTKIIKEYEKRIAELEMLQHSSS</sequence>
<feature type="region of interest" description="Disordered" evidence="9">
    <location>
        <begin position="1037"/>
        <end position="1091"/>
    </location>
</feature>
<dbReference type="InterPro" id="IPR036961">
    <property type="entry name" value="Kinesin_motor_dom_sf"/>
</dbReference>
<dbReference type="SUPFAM" id="SSF57997">
    <property type="entry name" value="Tropomyosin"/>
    <property type="match status" value="1"/>
</dbReference>
<feature type="binding site" evidence="7">
    <location>
        <begin position="88"/>
        <end position="95"/>
    </location>
    <ligand>
        <name>ATP</name>
        <dbReference type="ChEBI" id="CHEBI:30616"/>
    </ligand>
</feature>
<evidence type="ECO:0000256" key="5">
    <source>
        <dbReference type="ARBA" id="ARBA00023175"/>
    </source>
</evidence>